<protein>
    <recommendedName>
        <fullName evidence="1">Immunity MXAN-0049 protein domain-containing protein</fullName>
    </recommendedName>
</protein>
<feature type="domain" description="Immunity MXAN-0049 protein" evidence="1">
    <location>
        <begin position="49"/>
        <end position="199"/>
    </location>
</feature>
<organism evidence="2 3">
    <name type="scientific">Streptococcus mitis</name>
    <dbReference type="NCBI Taxonomy" id="28037"/>
    <lineage>
        <taxon>Bacteria</taxon>
        <taxon>Bacillati</taxon>
        <taxon>Bacillota</taxon>
        <taxon>Bacilli</taxon>
        <taxon>Lactobacillales</taxon>
        <taxon>Streptococcaceae</taxon>
        <taxon>Streptococcus</taxon>
        <taxon>Streptococcus mitis group</taxon>
    </lineage>
</organism>
<evidence type="ECO:0000313" key="3">
    <source>
        <dbReference type="Proteomes" id="UP000272928"/>
    </source>
</evidence>
<dbReference type="InterPro" id="IPR012433">
    <property type="entry name" value="Imm11"/>
</dbReference>
<dbReference type="EMBL" id="RJNQ01000015">
    <property type="protein sequence ID" value="RSI77023.1"/>
    <property type="molecule type" value="Genomic_DNA"/>
</dbReference>
<dbReference type="Pfam" id="PF07791">
    <property type="entry name" value="Imm11"/>
    <property type="match status" value="1"/>
</dbReference>
<accession>A0A428CG51</accession>
<name>A0A428CG51_STRMT</name>
<gene>
    <name evidence="2" type="ORF">D8856_07685</name>
</gene>
<sequence length="218" mass="26272">MFYQLKYDMDLVDKVIEKKKRYIYGDSNNINDIECENYPKGRFHTIIHSEKKVESWPNVEFYYNSLEMTEESDYLGNIDSWPIFRKNVVKILKKEYPNLEFYPVKLIDVATGSINTNYFVLHVLCVIDVFDMKNSKYRYNEKYDVYFFEPKGERIDSLKCQGVDVFRASKNFTVIYVSDKFRQIVMKHKWTGFAFYRVAEDKEEQEYIEKYGMEETSN</sequence>
<evidence type="ECO:0000313" key="2">
    <source>
        <dbReference type="EMBL" id="RSI77023.1"/>
    </source>
</evidence>
<evidence type="ECO:0000259" key="1">
    <source>
        <dbReference type="Pfam" id="PF07791"/>
    </source>
</evidence>
<dbReference type="Proteomes" id="UP000272928">
    <property type="component" value="Unassembled WGS sequence"/>
</dbReference>
<dbReference type="RefSeq" id="WP_125828137.1">
    <property type="nucleotide sequence ID" value="NZ_RJNQ01000015.1"/>
</dbReference>
<reference evidence="2 3" key="1">
    <citation type="submission" date="2018-11" db="EMBL/GenBank/DDBJ databases">
        <title>Species Designations Belie Phenotypic and Genotypic Heterogeneity in Oral Streptococci.</title>
        <authorList>
            <person name="Velsko I."/>
        </authorList>
    </citation>
    <scope>NUCLEOTIDE SEQUENCE [LARGE SCALE GENOMIC DNA]</scope>
    <source>
        <strain evidence="2 3">BCA16</strain>
    </source>
</reference>
<proteinExistence type="predicted"/>
<comment type="caution">
    <text evidence="2">The sequence shown here is derived from an EMBL/GenBank/DDBJ whole genome shotgun (WGS) entry which is preliminary data.</text>
</comment>
<dbReference type="AlphaFoldDB" id="A0A428CG51"/>